<dbReference type="WBParaSite" id="Minc3s05665g38613">
    <property type="protein sequence ID" value="Minc3s05665g38613"/>
    <property type="gene ID" value="Minc3s05665g38613"/>
</dbReference>
<evidence type="ECO:0000313" key="3">
    <source>
        <dbReference type="WBParaSite" id="Minc3s05665g38613"/>
    </source>
</evidence>
<organism evidence="1 3">
    <name type="scientific">Meloidogyne incognita</name>
    <name type="common">Southern root-knot nematode worm</name>
    <name type="synonym">Oxyuris incognita</name>
    <dbReference type="NCBI Taxonomy" id="6306"/>
    <lineage>
        <taxon>Eukaryota</taxon>
        <taxon>Metazoa</taxon>
        <taxon>Ecdysozoa</taxon>
        <taxon>Nematoda</taxon>
        <taxon>Chromadorea</taxon>
        <taxon>Rhabditida</taxon>
        <taxon>Tylenchina</taxon>
        <taxon>Tylenchomorpha</taxon>
        <taxon>Tylenchoidea</taxon>
        <taxon>Meloidogynidae</taxon>
        <taxon>Meloidogyninae</taxon>
        <taxon>Meloidogyne</taxon>
        <taxon>Meloidogyne incognita group</taxon>
    </lineage>
</organism>
<accession>A0A914NDU2</accession>
<dbReference type="AlphaFoldDB" id="A0A914NDU2"/>
<evidence type="ECO:0000313" key="2">
    <source>
        <dbReference type="WBParaSite" id="Minc3s00079g03824"/>
    </source>
</evidence>
<protein>
    <submittedName>
        <fullName evidence="2 3">RNA helicase</fullName>
    </submittedName>
</protein>
<name>A0A914NDU2_MELIC</name>
<reference evidence="2 3" key="1">
    <citation type="submission" date="2022-11" db="UniProtKB">
        <authorList>
            <consortium name="WormBaseParasite"/>
        </authorList>
    </citation>
    <scope>IDENTIFICATION</scope>
</reference>
<dbReference type="Proteomes" id="UP000887563">
    <property type="component" value="Unplaced"/>
</dbReference>
<evidence type="ECO:0000313" key="1">
    <source>
        <dbReference type="Proteomes" id="UP000887563"/>
    </source>
</evidence>
<dbReference type="WBParaSite" id="Minc3s00079g03824">
    <property type="protein sequence ID" value="Minc3s00079g03824"/>
    <property type="gene ID" value="Minc3s00079g03824"/>
</dbReference>
<dbReference type="Gene3D" id="3.40.50.300">
    <property type="entry name" value="P-loop containing nucleotide triphosphate hydrolases"/>
    <property type="match status" value="1"/>
</dbReference>
<sequence>MFEKPTPVQAYAIRILTFPEKIDLIAVAETGSGKTQFWSPIGILVTKRKNGCWDQGCTQMKKKYMYEQFANFILKSANGIRK</sequence>
<keyword evidence="1" id="KW-1185">Reference proteome</keyword>
<dbReference type="InterPro" id="IPR027417">
    <property type="entry name" value="P-loop_NTPase"/>
</dbReference>
<proteinExistence type="predicted"/>
<dbReference type="SUPFAM" id="SSF52540">
    <property type="entry name" value="P-loop containing nucleoside triphosphate hydrolases"/>
    <property type="match status" value="1"/>
</dbReference>